<feature type="transmembrane region" description="Helical" evidence="5">
    <location>
        <begin position="107"/>
        <end position="127"/>
    </location>
</feature>
<dbReference type="Pfam" id="PF04932">
    <property type="entry name" value="Wzy_C"/>
    <property type="match status" value="1"/>
</dbReference>
<dbReference type="AlphaFoldDB" id="Q3AFJ3"/>
<feature type="transmembrane region" description="Helical" evidence="5">
    <location>
        <begin position="47"/>
        <end position="65"/>
    </location>
</feature>
<keyword evidence="2 5" id="KW-0812">Transmembrane</keyword>
<dbReference type="Proteomes" id="UP000002706">
    <property type="component" value="Chromosome"/>
</dbReference>
<dbReference type="InterPro" id="IPR007016">
    <property type="entry name" value="O-antigen_ligase-rel_domated"/>
</dbReference>
<evidence type="ECO:0000256" key="4">
    <source>
        <dbReference type="ARBA" id="ARBA00023136"/>
    </source>
</evidence>
<feature type="transmembrane region" description="Helical" evidence="5">
    <location>
        <begin position="529"/>
        <end position="550"/>
    </location>
</feature>
<dbReference type="HOGENOM" id="CLU_011929_0_0_9"/>
<dbReference type="eggNOG" id="COG3063">
    <property type="taxonomic scope" value="Bacteria"/>
</dbReference>
<dbReference type="PANTHER" id="PTHR37422:SF13">
    <property type="entry name" value="LIPOPOLYSACCHARIDE BIOSYNTHESIS PROTEIN PA4999-RELATED"/>
    <property type="match status" value="1"/>
</dbReference>
<dbReference type="STRING" id="246194.CHY_0219"/>
<evidence type="ECO:0000256" key="1">
    <source>
        <dbReference type="ARBA" id="ARBA00004141"/>
    </source>
</evidence>
<feature type="transmembrane region" description="Helical" evidence="5">
    <location>
        <begin position="490"/>
        <end position="508"/>
    </location>
</feature>
<dbReference type="OrthoDB" id="1808577at2"/>
<feature type="transmembrane region" description="Helical" evidence="5">
    <location>
        <begin position="77"/>
        <end position="95"/>
    </location>
</feature>
<proteinExistence type="predicted"/>
<dbReference type="InterPro" id="IPR011990">
    <property type="entry name" value="TPR-like_helical_dom_sf"/>
</dbReference>
<dbReference type="eggNOG" id="COG3307">
    <property type="taxonomic scope" value="Bacteria"/>
</dbReference>
<keyword evidence="8" id="KW-1185">Reference proteome</keyword>
<comment type="subcellular location">
    <subcellularLocation>
        <location evidence="1">Membrane</location>
        <topology evidence="1">Multi-pass membrane protein</topology>
    </subcellularLocation>
</comment>
<feature type="transmembrane region" description="Helical" evidence="5">
    <location>
        <begin position="269"/>
        <end position="291"/>
    </location>
</feature>
<dbReference type="InterPro" id="IPR019734">
    <property type="entry name" value="TPR_rpt"/>
</dbReference>
<feature type="transmembrane region" description="Helical" evidence="5">
    <location>
        <begin position="303"/>
        <end position="328"/>
    </location>
</feature>
<evidence type="ECO:0000313" key="7">
    <source>
        <dbReference type="EMBL" id="ABB14179.1"/>
    </source>
</evidence>
<organism evidence="7 8">
    <name type="scientific">Carboxydothermus hydrogenoformans (strain ATCC BAA-161 / DSM 6008 / Z-2901)</name>
    <dbReference type="NCBI Taxonomy" id="246194"/>
    <lineage>
        <taxon>Bacteria</taxon>
        <taxon>Bacillati</taxon>
        <taxon>Bacillota</taxon>
        <taxon>Clostridia</taxon>
        <taxon>Thermoanaerobacterales</taxon>
        <taxon>Thermoanaerobacteraceae</taxon>
        <taxon>Carboxydothermus</taxon>
    </lineage>
</organism>
<dbReference type="EMBL" id="CP000141">
    <property type="protein sequence ID" value="ABB14179.1"/>
    <property type="molecule type" value="Genomic_DNA"/>
</dbReference>
<dbReference type="SUPFAM" id="SSF48452">
    <property type="entry name" value="TPR-like"/>
    <property type="match status" value="1"/>
</dbReference>
<feature type="transmembrane region" description="Helical" evidence="5">
    <location>
        <begin position="202"/>
        <end position="219"/>
    </location>
</feature>
<evidence type="ECO:0000259" key="6">
    <source>
        <dbReference type="Pfam" id="PF04932"/>
    </source>
</evidence>
<feature type="domain" description="O-antigen ligase-related" evidence="6">
    <location>
        <begin position="319"/>
        <end position="441"/>
    </location>
</feature>
<feature type="transmembrane region" description="Helical" evidence="5">
    <location>
        <begin position="425"/>
        <end position="449"/>
    </location>
</feature>
<dbReference type="KEGG" id="chy:CHY_0219"/>
<dbReference type="PANTHER" id="PTHR37422">
    <property type="entry name" value="TEICHURONIC ACID BIOSYNTHESIS PROTEIN TUAE"/>
    <property type="match status" value="1"/>
</dbReference>
<feature type="transmembrane region" description="Helical" evidence="5">
    <location>
        <begin position="461"/>
        <end position="484"/>
    </location>
</feature>
<name>Q3AFJ3_CARHZ</name>
<dbReference type="InParanoid" id="Q3AFJ3"/>
<evidence type="ECO:0000313" key="8">
    <source>
        <dbReference type="Proteomes" id="UP000002706"/>
    </source>
</evidence>
<keyword evidence="3 5" id="KW-1133">Transmembrane helix</keyword>
<feature type="transmembrane region" description="Helical" evidence="5">
    <location>
        <begin position="340"/>
        <end position="360"/>
    </location>
</feature>
<accession>Q3AFJ3</accession>
<evidence type="ECO:0000256" key="5">
    <source>
        <dbReference type="SAM" id="Phobius"/>
    </source>
</evidence>
<dbReference type="InterPro" id="IPR051533">
    <property type="entry name" value="WaaL-like"/>
</dbReference>
<dbReference type="Gene3D" id="1.25.40.10">
    <property type="entry name" value="Tetratricopeptide repeat domain"/>
    <property type="match status" value="1"/>
</dbReference>
<feature type="transmembrane region" description="Helical" evidence="5">
    <location>
        <begin position="158"/>
        <end position="182"/>
    </location>
</feature>
<evidence type="ECO:0000256" key="3">
    <source>
        <dbReference type="ARBA" id="ARBA00022989"/>
    </source>
</evidence>
<dbReference type="Pfam" id="PF13181">
    <property type="entry name" value="TPR_8"/>
    <property type="match status" value="1"/>
</dbReference>
<keyword evidence="4 5" id="KW-0472">Membrane</keyword>
<protein>
    <submittedName>
        <fullName evidence="7">Putative O-antigen polymerase</fullName>
    </submittedName>
</protein>
<gene>
    <name evidence="7" type="ordered locus">CHY_0219</name>
</gene>
<sequence>MAVDGERTFKFKIPYLDEAKLIHSKESIGTLKFKIPYLDEVKPYKTMWFILLLGFSLLFLLPPFYRGLFFEYEQEVATLWAIILVWLVYTLELGEKKPKFLQLTLDYAVLALPIIYLISIINAANIGFAVDEFVQNILYFLVFWLATRFGADQNARRVLLHAVYLAAIGVSLAGLMTATGVINIRDGYLSGRIYSSFQYPNALASYLAAAFLIGIYLWVSSNKALRYFYGIGNYIILTVLLGTKSNGGLMVFLAIMVLYFIFQPPGKRFAIFFHLFLNLALAFVVIKSFIYHVDVTGQTGNSWLWFLVGLIIAIMIEVIIQFIVLNKAVITIFTKYKKPLIYMFLGFMVVALIGGLILVLSNEVLREKIYELLRIRNASERGYFYRDALKMFFKSPLIGWGGGGWGEAYRAFQSYFYISTQVHSYYLQLFVETGVLGVATIVTIIGSFFKYFINLWRKTSDYWLSFEVVTLGAVIINIAGHAAIDFDLSLAALSLVLFLALGFIRTLYFTAISKPLPEKNKRKVQFNSIPYFTLISVIAIGLLIFVGMLATASHYEYSAYSYYQAQDLQGLKNVMENAARYNPFNASYNEKLRDIYKSFGDLNNALLQAEKAVAKSKYDPYKKIELSYLYYQTGQIDKAADLTDKFISDAPFMAVVYDAAARVNMMCGLAAVRNGDLTKAREYFNKVVKVRDLEEKQITKYTPETRKLQVVAPVLSVTPEVKLNVGIAYYFLKDFAKARENLLVSKEKTDLAAESLLWLTVLESKAGNTELAGKYKKELEKAPGGGQLVNKIGEFLSLPLL</sequence>
<reference evidence="7 8" key="1">
    <citation type="journal article" date="2005" name="PLoS Genet.">
        <title>Life in hot carbon monoxide: the complete genome sequence of Carboxydothermus hydrogenoformans Z-2901.</title>
        <authorList>
            <person name="Wu M."/>
            <person name="Ren Q."/>
            <person name="Durkin A.S."/>
            <person name="Daugherty S.C."/>
            <person name="Brinkac L.M."/>
            <person name="Dodson R.J."/>
            <person name="Madupu R."/>
            <person name="Sullivan S.A."/>
            <person name="Kolonay J.F."/>
            <person name="Haft D.H."/>
            <person name="Nelson W.C."/>
            <person name="Tallon L.J."/>
            <person name="Jones K.M."/>
            <person name="Ulrich L.E."/>
            <person name="Gonzalez J.M."/>
            <person name="Zhulin I.B."/>
            <person name="Robb F.T."/>
            <person name="Eisen J.A."/>
        </authorList>
    </citation>
    <scope>NUCLEOTIDE SEQUENCE [LARGE SCALE GENOMIC DNA]</scope>
    <source>
        <strain evidence="8">ATCC BAA-161 / DSM 6008 / Z-2901</strain>
    </source>
</reference>
<dbReference type="GO" id="GO:0016020">
    <property type="term" value="C:membrane"/>
    <property type="evidence" value="ECO:0007669"/>
    <property type="project" value="UniProtKB-SubCell"/>
</dbReference>
<evidence type="ECO:0000256" key="2">
    <source>
        <dbReference type="ARBA" id="ARBA00022692"/>
    </source>
</evidence>